<dbReference type="RefSeq" id="XP_003649766.1">
    <property type="nucleotide sequence ID" value="XM_003649718.1"/>
</dbReference>
<feature type="compositionally biased region" description="Low complexity" evidence="1">
    <location>
        <begin position="47"/>
        <end position="75"/>
    </location>
</feature>
<dbReference type="EMBL" id="CP003010">
    <property type="protein sequence ID" value="AEO66695.1"/>
    <property type="molecule type" value="Genomic_DNA"/>
</dbReference>
<accession>G2QS40</accession>
<sequence>MSSPAQGGPSVPKDKEKEKKGLGKVLSRMKTVLKKADPSRRLSTLGSSKSAAAPAAAAAPSKPAEPAAAQGPAAVEATKIPRSQIFAERAKKIGELYGLELKPSEWYSTEGNALRVEKPIRMRVHRKCHVCDTSFGRDKECPKCKHQRCKQCPRVPPKRTEAEKEESRKRRAAILKERAEKAPIIPDWDPTPKKIVLKRPAKTGGQDLIYRKPRQRLRRTCCQCQRLFTGTKTCEGCQHIRCTDCPRDPPKKDKYPYGYPGDAPGTRIAHYQCANCKHIFSLPPTAAATCVKCSHDKYERLTPRKVEPEPDPEILKSIQARIEAMNLK</sequence>
<dbReference type="Proteomes" id="UP000008181">
    <property type="component" value="Chromosome 2"/>
</dbReference>
<dbReference type="RefSeq" id="XP_003653031.1">
    <property type="nucleotide sequence ID" value="XM_003652983.1"/>
</dbReference>
<feature type="region of interest" description="Disordered" evidence="1">
    <location>
        <begin position="1"/>
        <end position="75"/>
    </location>
</feature>
<dbReference type="Proteomes" id="UP000008181">
    <property type="component" value="Chromosome 1"/>
</dbReference>
<name>G2QS40_THETT</name>
<dbReference type="EMBL" id="CP003009">
    <property type="protein sequence ID" value="AEO63430.1"/>
    <property type="molecule type" value="Genomic_DNA"/>
</dbReference>
<protein>
    <submittedName>
        <fullName evidence="2">Uncharacterized protein</fullName>
    </submittedName>
</protein>
<dbReference type="GeneID" id="11521063"/>
<evidence type="ECO:0000313" key="4">
    <source>
        <dbReference type="Proteomes" id="UP000008181"/>
    </source>
</evidence>
<keyword evidence="4" id="KW-1185">Reference proteome</keyword>
<dbReference type="HOGENOM" id="CLU_047721_0_0_1"/>
<feature type="compositionally biased region" description="Basic and acidic residues" evidence="1">
    <location>
        <begin position="12"/>
        <end position="21"/>
    </location>
</feature>
<dbReference type="KEGG" id="ttt:THITE_2114988"/>
<dbReference type="OrthoDB" id="5370011at2759"/>
<evidence type="ECO:0000313" key="3">
    <source>
        <dbReference type="EMBL" id="AEO66695.1"/>
    </source>
</evidence>
<evidence type="ECO:0000256" key="1">
    <source>
        <dbReference type="SAM" id="MobiDB-lite"/>
    </source>
</evidence>
<reference evidence="2 4" key="1">
    <citation type="journal article" date="2011" name="Nat. Biotechnol.">
        <title>Comparative genomic analysis of the thermophilic biomass-degrading fungi Myceliophthora thermophila and Thielavia terrestris.</title>
        <authorList>
            <person name="Berka R.M."/>
            <person name="Grigoriev I.V."/>
            <person name="Otillar R."/>
            <person name="Salamov A."/>
            <person name="Grimwood J."/>
            <person name="Reid I."/>
            <person name="Ishmael N."/>
            <person name="John T."/>
            <person name="Darmond C."/>
            <person name="Moisan M.-C."/>
            <person name="Henrissat B."/>
            <person name="Coutinho P.M."/>
            <person name="Lombard V."/>
            <person name="Natvig D.O."/>
            <person name="Lindquist E."/>
            <person name="Schmutz J."/>
            <person name="Lucas S."/>
            <person name="Harris P."/>
            <person name="Powlowski J."/>
            <person name="Bellemare A."/>
            <person name="Taylor D."/>
            <person name="Butler G."/>
            <person name="de Vries R.P."/>
            <person name="Allijn I.E."/>
            <person name="van den Brink J."/>
            <person name="Ushinsky S."/>
            <person name="Storms R."/>
            <person name="Powell A.J."/>
            <person name="Paulsen I.T."/>
            <person name="Elbourne L.D.H."/>
            <person name="Baker S.E."/>
            <person name="Magnuson J."/>
            <person name="LaBoissiere S."/>
            <person name="Clutterbuck A.J."/>
            <person name="Martinez D."/>
            <person name="Wogulis M."/>
            <person name="de Leon A.L."/>
            <person name="Rey M.W."/>
            <person name="Tsang A."/>
        </authorList>
    </citation>
    <scope>NUCLEOTIDE SEQUENCE [LARGE SCALE GENOMIC DNA]</scope>
    <source>
        <strain evidence="4">ATCC 38088 / NRRL 8126</strain>
        <strain evidence="2">NRRL 8126</strain>
    </source>
</reference>
<gene>
    <name evidence="2" type="ORF">THITE_2108671</name>
    <name evidence="3" type="ORF">THITE_2114988</name>
</gene>
<dbReference type="GeneID" id="11516704"/>
<organism evidence="2 4">
    <name type="scientific">Thermothielavioides terrestris (strain ATCC 38088 / NRRL 8126)</name>
    <name type="common">Thielavia terrestris</name>
    <dbReference type="NCBI Taxonomy" id="578455"/>
    <lineage>
        <taxon>Eukaryota</taxon>
        <taxon>Fungi</taxon>
        <taxon>Dikarya</taxon>
        <taxon>Ascomycota</taxon>
        <taxon>Pezizomycotina</taxon>
        <taxon>Sordariomycetes</taxon>
        <taxon>Sordariomycetidae</taxon>
        <taxon>Sordariales</taxon>
        <taxon>Chaetomiaceae</taxon>
        <taxon>Thermothielavioides</taxon>
        <taxon>Thermothielavioides terrestris</taxon>
    </lineage>
</organism>
<dbReference type="AlphaFoldDB" id="G2QS40"/>
<evidence type="ECO:0000313" key="2">
    <source>
        <dbReference type="EMBL" id="AEO63430.1"/>
    </source>
</evidence>
<dbReference type="KEGG" id="ttt:THITE_2108671"/>
<dbReference type="eggNOG" id="ENOG502S621">
    <property type="taxonomic scope" value="Eukaryota"/>
</dbReference>
<proteinExistence type="predicted"/>